<gene>
    <name evidence="2" type="ORF">bsdtw1_00702</name>
</gene>
<sequence length="105" mass="12158">MLIWRGYGFLTIILAGISFVLVELVVGKEFYNTHNWVHMVGYIIAGVLCYFVGKDLNKNKDKIYVDKESGKEVIVRNSHSFIFIKMEYWGFIFPIVGIINLFMGK</sequence>
<dbReference type="Proteomes" id="UP000580568">
    <property type="component" value="Unassembled WGS sequence"/>
</dbReference>
<keyword evidence="1" id="KW-0472">Membrane</keyword>
<evidence type="ECO:0000313" key="3">
    <source>
        <dbReference type="Proteomes" id="UP000580568"/>
    </source>
</evidence>
<evidence type="ECO:0008006" key="4">
    <source>
        <dbReference type="Google" id="ProtNLM"/>
    </source>
</evidence>
<keyword evidence="1" id="KW-0812">Transmembrane</keyword>
<feature type="transmembrane region" description="Helical" evidence="1">
    <location>
        <begin position="86"/>
        <end position="103"/>
    </location>
</feature>
<feature type="transmembrane region" description="Helical" evidence="1">
    <location>
        <begin position="7"/>
        <end position="27"/>
    </location>
</feature>
<evidence type="ECO:0000256" key="1">
    <source>
        <dbReference type="SAM" id="Phobius"/>
    </source>
</evidence>
<keyword evidence="1" id="KW-1133">Transmembrane helix</keyword>
<comment type="caution">
    <text evidence="2">The sequence shown here is derived from an EMBL/GenBank/DDBJ whole genome shotgun (WGS) entry which is preliminary data.</text>
</comment>
<evidence type="ECO:0000313" key="2">
    <source>
        <dbReference type="EMBL" id="GFP74647.1"/>
    </source>
</evidence>
<accession>A0A6V8SBQ5</accession>
<keyword evidence="3" id="KW-1185">Reference proteome</keyword>
<organism evidence="2 3">
    <name type="scientific">Clostridium fungisolvens</name>
    <dbReference type="NCBI Taxonomy" id="1604897"/>
    <lineage>
        <taxon>Bacteria</taxon>
        <taxon>Bacillati</taxon>
        <taxon>Bacillota</taxon>
        <taxon>Clostridia</taxon>
        <taxon>Eubacteriales</taxon>
        <taxon>Clostridiaceae</taxon>
        <taxon>Clostridium</taxon>
    </lineage>
</organism>
<reference evidence="2 3" key="1">
    <citation type="submission" date="2020-07" db="EMBL/GenBank/DDBJ databases">
        <title>A new beta-1,3-glucan-decomposing anaerobic bacterium isolated from anoxic soil subjected to biological soil disinfestation.</title>
        <authorList>
            <person name="Ueki A."/>
            <person name="Tonouchi A."/>
        </authorList>
    </citation>
    <scope>NUCLEOTIDE SEQUENCE [LARGE SCALE GENOMIC DNA]</scope>
    <source>
        <strain evidence="2 3">TW1</strain>
    </source>
</reference>
<name>A0A6V8SBQ5_9CLOT</name>
<dbReference type="EMBL" id="BLZR01000001">
    <property type="protein sequence ID" value="GFP74647.1"/>
    <property type="molecule type" value="Genomic_DNA"/>
</dbReference>
<proteinExistence type="predicted"/>
<feature type="transmembrane region" description="Helical" evidence="1">
    <location>
        <begin position="33"/>
        <end position="53"/>
    </location>
</feature>
<dbReference type="RefSeq" id="WP_183276199.1">
    <property type="nucleotide sequence ID" value="NZ_BLZR01000001.1"/>
</dbReference>
<dbReference type="AlphaFoldDB" id="A0A6V8SBQ5"/>
<protein>
    <recommendedName>
        <fullName evidence="4">DUF3899 domain-containing protein</fullName>
    </recommendedName>
</protein>